<accession>A0A5B0RDH8</accession>
<comment type="caution">
    <text evidence="1">The sequence shown here is derived from an EMBL/GenBank/DDBJ whole genome shotgun (WGS) entry which is preliminary data.</text>
</comment>
<evidence type="ECO:0000313" key="2">
    <source>
        <dbReference type="Proteomes" id="UP000325313"/>
    </source>
</evidence>
<gene>
    <name evidence="1" type="ORF">PGTUg99_014331</name>
</gene>
<proteinExistence type="predicted"/>
<dbReference type="AlphaFoldDB" id="A0A5B0RDH8"/>
<dbReference type="EMBL" id="VDEP01000213">
    <property type="protein sequence ID" value="KAA1122985.1"/>
    <property type="molecule type" value="Genomic_DNA"/>
</dbReference>
<protein>
    <submittedName>
        <fullName evidence="1">Uncharacterized protein</fullName>
    </submittedName>
</protein>
<organism evidence="1 2">
    <name type="scientific">Puccinia graminis f. sp. tritici</name>
    <dbReference type="NCBI Taxonomy" id="56615"/>
    <lineage>
        <taxon>Eukaryota</taxon>
        <taxon>Fungi</taxon>
        <taxon>Dikarya</taxon>
        <taxon>Basidiomycota</taxon>
        <taxon>Pucciniomycotina</taxon>
        <taxon>Pucciniomycetes</taxon>
        <taxon>Pucciniales</taxon>
        <taxon>Pucciniaceae</taxon>
        <taxon>Puccinia</taxon>
    </lineage>
</organism>
<dbReference type="Proteomes" id="UP000325313">
    <property type="component" value="Unassembled WGS sequence"/>
</dbReference>
<sequence>MACIRGGPNRCRCDPPWSDCCVVSTPIPNDHVTKTPQTELSSITNPSHPISLNPPNQDVLRNSRKVSAMVSISIIKSPSSMTENCFLIHFLRLPIVVFNSPKTVKNFHFDKASSERAPGSRNLGGFWYRCRSGYARRVENRQVSNPSPSRQQLFERRRGFYPGIRCKHGTGGCSK</sequence>
<reference evidence="1 2" key="1">
    <citation type="submission" date="2019-05" db="EMBL/GenBank/DDBJ databases">
        <title>Emergence of the Ug99 lineage of the wheat stem rust pathogen through somatic hybridization.</title>
        <authorList>
            <person name="Li F."/>
            <person name="Upadhyaya N.M."/>
            <person name="Sperschneider J."/>
            <person name="Matny O."/>
            <person name="Nguyen-Phuc H."/>
            <person name="Mago R."/>
            <person name="Raley C."/>
            <person name="Miller M.E."/>
            <person name="Silverstein K.A.T."/>
            <person name="Henningsen E."/>
            <person name="Hirsch C.D."/>
            <person name="Visser B."/>
            <person name="Pretorius Z.A."/>
            <person name="Steffenson B.J."/>
            <person name="Schwessinger B."/>
            <person name="Dodds P.N."/>
            <person name="Figueroa M."/>
        </authorList>
    </citation>
    <scope>NUCLEOTIDE SEQUENCE [LARGE SCALE GENOMIC DNA]</scope>
    <source>
        <strain evidence="1 2">Ug99</strain>
    </source>
</reference>
<evidence type="ECO:0000313" key="1">
    <source>
        <dbReference type="EMBL" id="KAA1122985.1"/>
    </source>
</evidence>
<name>A0A5B0RDH8_PUCGR</name>